<dbReference type="Pfam" id="PF00172">
    <property type="entry name" value="Zn_clus"/>
    <property type="match status" value="1"/>
</dbReference>
<feature type="compositionally biased region" description="Basic and acidic residues" evidence="7">
    <location>
        <begin position="640"/>
        <end position="652"/>
    </location>
</feature>
<dbReference type="PROSITE" id="PS50048">
    <property type="entry name" value="ZN2_CY6_FUNGAL_2"/>
    <property type="match status" value="1"/>
</dbReference>
<evidence type="ECO:0000256" key="3">
    <source>
        <dbReference type="ARBA" id="ARBA00023015"/>
    </source>
</evidence>
<keyword evidence="1" id="KW-0479">Metal-binding</keyword>
<dbReference type="SMART" id="SM00066">
    <property type="entry name" value="GAL4"/>
    <property type="match status" value="1"/>
</dbReference>
<reference evidence="10" key="1">
    <citation type="journal article" date="2016" name="Genome Announc.">
        <title>Genome sequences of three species of Hanseniaspora isolated from spontaneous wine fermentations.</title>
        <authorList>
            <person name="Sternes P.R."/>
            <person name="Lee D."/>
            <person name="Kutyna D.R."/>
            <person name="Borneman A.R."/>
        </authorList>
    </citation>
    <scope>NUCLEOTIDE SEQUENCE [LARGE SCALE GENOMIC DNA]</scope>
    <source>
        <strain evidence="10">AWRI3580</strain>
    </source>
</reference>
<keyword evidence="5" id="KW-0804">Transcription</keyword>
<dbReference type="GO" id="GO:0005634">
    <property type="term" value="C:nucleus"/>
    <property type="evidence" value="ECO:0007669"/>
    <property type="project" value="TreeGrafter"/>
</dbReference>
<evidence type="ECO:0000256" key="2">
    <source>
        <dbReference type="ARBA" id="ARBA00022833"/>
    </source>
</evidence>
<dbReference type="OrthoDB" id="4159781at2759"/>
<dbReference type="PANTHER" id="PTHR31944:SF131">
    <property type="entry name" value="HEME-RESPONSIVE ZINC FINGER TRANSCRIPTION FACTOR HAP1"/>
    <property type="match status" value="1"/>
</dbReference>
<evidence type="ECO:0000313" key="10">
    <source>
        <dbReference type="Proteomes" id="UP000095358"/>
    </source>
</evidence>
<feature type="domain" description="Zn(2)-C6 fungal-type" evidence="8">
    <location>
        <begin position="32"/>
        <end position="64"/>
    </location>
</feature>
<comment type="caution">
    <text evidence="9">The sequence shown here is derived from an EMBL/GenBank/DDBJ whole genome shotgun (WGS) entry which is preliminary data.</text>
</comment>
<evidence type="ECO:0000259" key="8">
    <source>
        <dbReference type="PROSITE" id="PS50048"/>
    </source>
</evidence>
<gene>
    <name evidence="9" type="ORF">AWRI3580_g2587</name>
</gene>
<keyword evidence="2" id="KW-0862">Zinc</keyword>
<feature type="region of interest" description="Disordered" evidence="7">
    <location>
        <begin position="1"/>
        <end position="29"/>
    </location>
</feature>
<feature type="compositionally biased region" description="Polar residues" evidence="7">
    <location>
        <begin position="653"/>
        <end position="674"/>
    </location>
</feature>
<dbReference type="EMBL" id="LPNN01000005">
    <property type="protein sequence ID" value="OEJ86895.1"/>
    <property type="molecule type" value="Genomic_DNA"/>
</dbReference>
<keyword evidence="3" id="KW-0805">Transcription regulation</keyword>
<accession>A0A1E5RJ37</accession>
<feature type="region of interest" description="Disordered" evidence="7">
    <location>
        <begin position="818"/>
        <end position="846"/>
    </location>
</feature>
<dbReference type="Gene3D" id="4.10.240.10">
    <property type="entry name" value="Zn(2)-C6 fungal-type DNA-binding domain"/>
    <property type="match status" value="1"/>
</dbReference>
<dbReference type="SUPFAM" id="SSF57701">
    <property type="entry name" value="Zn2/Cys6 DNA-binding domain"/>
    <property type="match status" value="1"/>
</dbReference>
<evidence type="ECO:0000256" key="7">
    <source>
        <dbReference type="SAM" id="MobiDB-lite"/>
    </source>
</evidence>
<dbReference type="PROSITE" id="PS00463">
    <property type="entry name" value="ZN2_CY6_FUNGAL_1"/>
    <property type="match status" value="1"/>
</dbReference>
<feature type="region of interest" description="Disordered" evidence="7">
    <location>
        <begin position="640"/>
        <end position="674"/>
    </location>
</feature>
<sequence length="1340" mass="153701">MNTPSDDILMSSENKVTKKTRNRKTRNRTPLSCSVCRSRKVKCDKNKPHCNSCVNTGYKHLCQYLSPEWSKDGYNHIFQEKELTDLKDKIKYLEDMLATYQHKEQSTKLQIKNKELEYTSPSSINFKHDHGKKYNNDEINVSKRFESLHINPKTNSFTYLGSTHYLSILKGDPYLKLLWEHVFKIREKLMEYQVYQRNVSLKKQMKKSFNNPNVPDQLEKKCPVNHKQMMQESDVKKCPVNDQEIMQNANIKKCPVSHSSAPDNLPKGKCPVAHMGATSAEPNQNFRQGRCPVSHENLNQRRSVSPLSREKSSETSQGSQNDFLQDLLQNLPEPYTIKDNLDLFFKETYPEIPILEKKLFYTEILHILGIADFLNSSKDDYNLNLDNLFKCSQIGILLIILRLGCVNNSQDMNIDLKLGLDDDFVKEHLEFHLPTDNNFNISPESAINNKPIEYNKKKSKFNIDPKFIHAIYENFIKNNGNKEPSTTDGYYGNGIVFTNLSVIHFLIFYKWYLGICPENDTVDTLTNVNSTNKKSELLLAEIVQLSFDSGIHRDPDNFTNLTTNILNKSNEYVNREDKDLKIVAKTISQSIQIFKNQWRKTWFYLVSMDINQCLNNGTPRLLRKLGSFSDVKLPYNNALRDEGENPKFENDSNFKNSGETDTIKSNSENPETKSNTNSIEYLLLNQQVDYCFGNNLGEIIIGKNTKLFYQIDLVMIAISELVLNSQPGFKAKKWQMDFVVDVLEKILENKNNEDIIKKCINLLLDNNLLDPLEAYAIKEYGFENITPAMCKTDSQKQRFSEDTGYNLPSLKEIFSTVDNKRKNDSKSNSPKHNYNGHDLTDHGKKLNIPQENTTKCLFFKKHLQIQMMLYNVNYILFTSYEPRIQNKNVDEDLMDLAVYYCQQSLKYSTEIFKTSLIFFHNLNANKIFKTQMKIVLIPYCLDACYRSMQFMICLILRQKVGSLLKDLNNVFSKKISGIQNNTSSDSESDSDSFTKSFRKKKRSEFNKMIFENNTLSLQEPYIAELLMSRMDIFHNLTRILAVKYKYSLKLSRSTGFFLTLLRPSSSSNKSLLKQNTGNNHFNSRLSVCPVSNNNSFSSLTQSFKNIPSLIIQANSDQLSRCPVYQDIGFNNKLPSLTSLTMPMNGSIGSIREPSISSFNYQPITSKINGNISSVRAQEDSSINFKDASNSRSNSLLSIKEAPLIVKKNLLESNILPLPDNKTTPRNSITQQRIENETISTSSTDYIPDFEEFLKQVGLSPSVNTIGNNGANGMLPFFENTPDGIDSLDMNSLISPNNIMQASLNFLIPSDTPTEISNDDVLVKREDSNQSVWDINEDLIN</sequence>
<dbReference type="VEuPathDB" id="FungiDB:AWRI3580_g2587"/>
<dbReference type="InterPro" id="IPR051430">
    <property type="entry name" value="Fungal_TF_Env_Response"/>
</dbReference>
<dbReference type="InterPro" id="IPR001138">
    <property type="entry name" value="Zn2Cys6_DnaBD"/>
</dbReference>
<feature type="compositionally biased region" description="Basic residues" evidence="7">
    <location>
        <begin position="17"/>
        <end position="27"/>
    </location>
</feature>
<name>A0A1E5RJ37_HANUV</name>
<dbReference type="GO" id="GO:0008270">
    <property type="term" value="F:zinc ion binding"/>
    <property type="evidence" value="ECO:0007669"/>
    <property type="project" value="InterPro"/>
</dbReference>
<evidence type="ECO:0000256" key="6">
    <source>
        <dbReference type="ARBA" id="ARBA00023242"/>
    </source>
</evidence>
<feature type="compositionally biased region" description="Polar residues" evidence="7">
    <location>
        <begin position="296"/>
        <end position="306"/>
    </location>
</feature>
<feature type="region of interest" description="Disordered" evidence="7">
    <location>
        <begin position="251"/>
        <end position="320"/>
    </location>
</feature>
<evidence type="ECO:0000256" key="1">
    <source>
        <dbReference type="ARBA" id="ARBA00022723"/>
    </source>
</evidence>
<protein>
    <submittedName>
        <fullName evidence="9">Heme-responsive zinc finger transcription factor HAP1</fullName>
    </submittedName>
</protein>
<evidence type="ECO:0000256" key="5">
    <source>
        <dbReference type="ARBA" id="ARBA00023163"/>
    </source>
</evidence>
<proteinExistence type="predicted"/>
<evidence type="ECO:0000256" key="4">
    <source>
        <dbReference type="ARBA" id="ARBA00023125"/>
    </source>
</evidence>
<dbReference type="GO" id="GO:0001228">
    <property type="term" value="F:DNA-binding transcription activator activity, RNA polymerase II-specific"/>
    <property type="evidence" value="ECO:0007669"/>
    <property type="project" value="TreeGrafter"/>
</dbReference>
<dbReference type="PANTHER" id="PTHR31944">
    <property type="entry name" value="HEME-RESPONSIVE ZINC FINGER TRANSCRIPTION FACTOR HAP1"/>
    <property type="match status" value="1"/>
</dbReference>
<organism evidence="9 10">
    <name type="scientific">Hanseniaspora uvarum</name>
    <name type="common">Yeast</name>
    <name type="synonym">Kloeckera apiculata</name>
    <dbReference type="NCBI Taxonomy" id="29833"/>
    <lineage>
        <taxon>Eukaryota</taxon>
        <taxon>Fungi</taxon>
        <taxon>Dikarya</taxon>
        <taxon>Ascomycota</taxon>
        <taxon>Saccharomycotina</taxon>
        <taxon>Saccharomycetes</taxon>
        <taxon>Saccharomycodales</taxon>
        <taxon>Saccharomycodaceae</taxon>
        <taxon>Hanseniaspora</taxon>
    </lineage>
</organism>
<dbReference type="Proteomes" id="UP000095358">
    <property type="component" value="Unassembled WGS sequence"/>
</dbReference>
<keyword evidence="6" id="KW-0539">Nucleus</keyword>
<keyword evidence="10" id="KW-1185">Reference proteome</keyword>
<dbReference type="STRING" id="29833.A0A1E5RJ37"/>
<dbReference type="CDD" id="cd00067">
    <property type="entry name" value="GAL4"/>
    <property type="match status" value="1"/>
</dbReference>
<dbReference type="InterPro" id="IPR036864">
    <property type="entry name" value="Zn2-C6_fun-type_DNA-bd_sf"/>
</dbReference>
<evidence type="ECO:0000313" key="9">
    <source>
        <dbReference type="EMBL" id="OEJ86895.1"/>
    </source>
</evidence>
<keyword evidence="4" id="KW-0238">DNA-binding</keyword>
<dbReference type="GO" id="GO:0000978">
    <property type="term" value="F:RNA polymerase II cis-regulatory region sequence-specific DNA binding"/>
    <property type="evidence" value="ECO:0007669"/>
    <property type="project" value="TreeGrafter"/>
</dbReference>